<dbReference type="InterPro" id="IPR023765">
    <property type="entry name" value="SBP_5_CS"/>
</dbReference>
<evidence type="ECO:0000259" key="4">
    <source>
        <dbReference type="Pfam" id="PF00496"/>
    </source>
</evidence>
<dbReference type="Proteomes" id="UP000193355">
    <property type="component" value="Unassembled WGS sequence"/>
</dbReference>
<dbReference type="Gene3D" id="3.40.190.10">
    <property type="entry name" value="Periplasmic binding protein-like II"/>
    <property type="match status" value="1"/>
</dbReference>
<dbReference type="InterPro" id="IPR039424">
    <property type="entry name" value="SBP_5"/>
</dbReference>
<dbReference type="GO" id="GO:0015675">
    <property type="term" value="P:nickel cation transport"/>
    <property type="evidence" value="ECO:0007669"/>
    <property type="project" value="InterPro"/>
</dbReference>
<keyword evidence="2 3" id="KW-0732">Signal</keyword>
<dbReference type="NCBIfam" id="TIGR02294">
    <property type="entry name" value="nickel_nikA"/>
    <property type="match status" value="1"/>
</dbReference>
<dbReference type="InterPro" id="IPR000914">
    <property type="entry name" value="SBP_5_dom"/>
</dbReference>
<gene>
    <name evidence="5" type="ORF">SAMN06275492_10878</name>
</gene>
<evidence type="ECO:0000313" key="6">
    <source>
        <dbReference type="Proteomes" id="UP000193355"/>
    </source>
</evidence>
<dbReference type="CDD" id="cd08489">
    <property type="entry name" value="PBP2_NikA"/>
    <property type="match status" value="1"/>
</dbReference>
<sequence length="524" mass="58347">MFKKLLVLSLLVGSLAVSPGISHGARIVYSWPSNAGPINPHGYNPNQMYAQSMVYDPLVSYGEDSGIHPALAKSWEISEDGKTYTFHLREDVKFSDGTPLDAKAVEMNFEAVMRNAERHNWMDIVNQLDSWKAVDDHTFVLTLKNPYYPTLAELSLIRPFRIMAPSGFPDDLDTAKGIKAPIGTGPWMLVESKKGEYDLFKANPHWWGGTSEVQEVLVKVISDPTARAMAFDTGEIDLIYGANNGQIDMDTFKRYQSNRKVTSTVSGPMAGRSVALNSGKAPTDDLAVRKAILHGVNKKAIVDHVFLGLEHPADTLFSPESPYCDLGLEPYGFDPKVSGELLDQAGWTLKPGSPFRERDGKTLLVEFCFVGTDALQKAAAEAIQGDLRKIGMDVRLVAEEADSYYKRQKSGEFGMIFSSTWGAPYDPQSYCSSMRVPSHADYQAQIGLPMKEELDRQITEVMVTVGEERIQDLYRSILTTIHDQAVYLPLSYPTNITVHGDKIEEIPFMPMDYVIPFERIKLGR</sequence>
<dbReference type="GO" id="GO:0015833">
    <property type="term" value="P:peptide transport"/>
    <property type="evidence" value="ECO:0007669"/>
    <property type="project" value="TreeGrafter"/>
</dbReference>
<organism evidence="5 6">
    <name type="scientific">Dethiosulfovibrio salsuginis</name>
    <dbReference type="NCBI Taxonomy" id="561720"/>
    <lineage>
        <taxon>Bacteria</taxon>
        <taxon>Thermotogati</taxon>
        <taxon>Synergistota</taxon>
        <taxon>Synergistia</taxon>
        <taxon>Synergistales</taxon>
        <taxon>Dethiosulfovibrionaceae</taxon>
        <taxon>Dethiosulfovibrio</taxon>
    </lineage>
</organism>
<evidence type="ECO:0000256" key="3">
    <source>
        <dbReference type="SAM" id="SignalP"/>
    </source>
</evidence>
<dbReference type="GO" id="GO:0016151">
    <property type="term" value="F:nickel cation binding"/>
    <property type="evidence" value="ECO:0007669"/>
    <property type="project" value="InterPro"/>
</dbReference>
<feature type="signal peptide" evidence="3">
    <location>
        <begin position="1"/>
        <end position="24"/>
    </location>
</feature>
<accession>A0A1X7J5Y5</accession>
<dbReference type="PANTHER" id="PTHR30290:SF37">
    <property type="entry name" value="NICKEL-BINDING PERIPLASMIC PROTEIN"/>
    <property type="match status" value="1"/>
</dbReference>
<dbReference type="GO" id="GO:0020037">
    <property type="term" value="F:heme binding"/>
    <property type="evidence" value="ECO:0007669"/>
    <property type="project" value="InterPro"/>
</dbReference>
<name>A0A1X7J5Y5_9BACT</name>
<evidence type="ECO:0000313" key="5">
    <source>
        <dbReference type="EMBL" id="SMG22910.1"/>
    </source>
</evidence>
<dbReference type="GO" id="GO:1904680">
    <property type="term" value="F:peptide transmembrane transporter activity"/>
    <property type="evidence" value="ECO:0007669"/>
    <property type="project" value="TreeGrafter"/>
</dbReference>
<protein>
    <submittedName>
        <fullName evidence="5">Nickel transport system substrate-binding protein</fullName>
    </submittedName>
</protein>
<evidence type="ECO:0000256" key="2">
    <source>
        <dbReference type="ARBA" id="ARBA00022729"/>
    </source>
</evidence>
<feature type="domain" description="Solute-binding protein family 5" evidence="4">
    <location>
        <begin position="67"/>
        <end position="437"/>
    </location>
</feature>
<dbReference type="Pfam" id="PF00496">
    <property type="entry name" value="SBP_bac_5"/>
    <property type="match status" value="1"/>
</dbReference>
<reference evidence="6" key="1">
    <citation type="submission" date="2017-04" db="EMBL/GenBank/DDBJ databases">
        <authorList>
            <person name="Varghese N."/>
            <person name="Submissions S."/>
        </authorList>
    </citation>
    <scope>NUCLEOTIDE SEQUENCE [LARGE SCALE GENOMIC DNA]</scope>
    <source>
        <strain evidence="6">USBA 82</strain>
    </source>
</reference>
<dbReference type="AlphaFoldDB" id="A0A1X7J5Y5"/>
<proteinExistence type="inferred from homology"/>
<dbReference type="PROSITE" id="PS01040">
    <property type="entry name" value="SBP_BACTERIAL_5"/>
    <property type="match status" value="1"/>
</dbReference>
<dbReference type="OrthoDB" id="774at2"/>
<dbReference type="STRING" id="561720.SAMN06275492_10878"/>
<dbReference type="Gene3D" id="3.10.105.10">
    <property type="entry name" value="Dipeptide-binding Protein, Domain 3"/>
    <property type="match status" value="1"/>
</dbReference>
<dbReference type="RefSeq" id="WP_085544220.1">
    <property type="nucleotide sequence ID" value="NZ_FXBB01000008.1"/>
</dbReference>
<dbReference type="GO" id="GO:0043190">
    <property type="term" value="C:ATP-binding cassette (ABC) transporter complex"/>
    <property type="evidence" value="ECO:0007669"/>
    <property type="project" value="InterPro"/>
</dbReference>
<keyword evidence="6" id="KW-1185">Reference proteome</keyword>
<dbReference type="EMBL" id="FXBB01000008">
    <property type="protein sequence ID" value="SMG22910.1"/>
    <property type="molecule type" value="Genomic_DNA"/>
</dbReference>
<dbReference type="SUPFAM" id="SSF53850">
    <property type="entry name" value="Periplasmic binding protein-like II"/>
    <property type="match status" value="1"/>
</dbReference>
<feature type="chain" id="PRO_5012281812" evidence="3">
    <location>
        <begin position="25"/>
        <end position="524"/>
    </location>
</feature>
<dbReference type="GO" id="GO:0030288">
    <property type="term" value="C:outer membrane-bounded periplasmic space"/>
    <property type="evidence" value="ECO:0007669"/>
    <property type="project" value="TreeGrafter"/>
</dbReference>
<evidence type="ECO:0000256" key="1">
    <source>
        <dbReference type="ARBA" id="ARBA00005695"/>
    </source>
</evidence>
<dbReference type="PIRSF" id="PIRSF002741">
    <property type="entry name" value="MppA"/>
    <property type="match status" value="1"/>
</dbReference>
<comment type="similarity">
    <text evidence="1">Belongs to the bacterial solute-binding protein 5 family.</text>
</comment>
<dbReference type="PANTHER" id="PTHR30290">
    <property type="entry name" value="PERIPLASMIC BINDING COMPONENT OF ABC TRANSPORTER"/>
    <property type="match status" value="1"/>
</dbReference>
<dbReference type="InterPro" id="IPR030678">
    <property type="entry name" value="Peptide/Ni-bd"/>
</dbReference>
<dbReference type="InterPro" id="IPR011980">
    <property type="entry name" value="CntA-like"/>
</dbReference>